<reference evidence="2" key="1">
    <citation type="submission" date="2023-10" db="EMBL/GenBank/DDBJ databases">
        <title>Genome assembly of Pristionchus species.</title>
        <authorList>
            <person name="Yoshida K."/>
            <person name="Sommer R.J."/>
        </authorList>
    </citation>
    <scope>NUCLEOTIDE SEQUENCE</scope>
    <source>
        <strain evidence="2">RS5133</strain>
    </source>
</reference>
<evidence type="ECO:0000313" key="3">
    <source>
        <dbReference type="Proteomes" id="UP001432322"/>
    </source>
</evidence>
<feature type="compositionally biased region" description="Basic residues" evidence="1">
    <location>
        <begin position="81"/>
        <end position="90"/>
    </location>
</feature>
<sequence>NYLALPHSRLLVLRTLGRLLARFLAHGGSRLLANGRARLGFNSPFLVHHSARGGRQWRRADFIGRTRLASHLWLHFTTRPTTRRPSRRPRSLSAAPIDKIGGKREGE</sequence>
<accession>A0AAV5W377</accession>
<dbReference type="Proteomes" id="UP001432322">
    <property type="component" value="Unassembled WGS sequence"/>
</dbReference>
<dbReference type="EMBL" id="BTSY01000004">
    <property type="protein sequence ID" value="GMT25120.1"/>
    <property type="molecule type" value="Genomic_DNA"/>
</dbReference>
<feature type="region of interest" description="Disordered" evidence="1">
    <location>
        <begin position="79"/>
        <end position="107"/>
    </location>
</feature>
<feature type="non-terminal residue" evidence="2">
    <location>
        <position position="1"/>
    </location>
</feature>
<comment type="caution">
    <text evidence="2">The sequence shown here is derived from an EMBL/GenBank/DDBJ whole genome shotgun (WGS) entry which is preliminary data.</text>
</comment>
<proteinExistence type="predicted"/>
<keyword evidence="3" id="KW-1185">Reference proteome</keyword>
<protein>
    <submittedName>
        <fullName evidence="2">Uncharacterized protein</fullName>
    </submittedName>
</protein>
<organism evidence="2 3">
    <name type="scientific">Pristionchus fissidentatus</name>
    <dbReference type="NCBI Taxonomy" id="1538716"/>
    <lineage>
        <taxon>Eukaryota</taxon>
        <taxon>Metazoa</taxon>
        <taxon>Ecdysozoa</taxon>
        <taxon>Nematoda</taxon>
        <taxon>Chromadorea</taxon>
        <taxon>Rhabditida</taxon>
        <taxon>Rhabditina</taxon>
        <taxon>Diplogasteromorpha</taxon>
        <taxon>Diplogasteroidea</taxon>
        <taxon>Neodiplogasteridae</taxon>
        <taxon>Pristionchus</taxon>
    </lineage>
</organism>
<name>A0AAV5W377_9BILA</name>
<evidence type="ECO:0000313" key="2">
    <source>
        <dbReference type="EMBL" id="GMT25120.1"/>
    </source>
</evidence>
<dbReference type="AlphaFoldDB" id="A0AAV5W377"/>
<gene>
    <name evidence="2" type="ORF">PFISCL1PPCAC_16417</name>
</gene>
<evidence type="ECO:0000256" key="1">
    <source>
        <dbReference type="SAM" id="MobiDB-lite"/>
    </source>
</evidence>